<dbReference type="AlphaFoldDB" id="A0A2H0KNJ3"/>
<dbReference type="InterPro" id="IPR003812">
    <property type="entry name" value="Fido"/>
</dbReference>
<dbReference type="InterPro" id="IPR006440">
    <property type="entry name" value="Doc"/>
</dbReference>
<organism evidence="2 3">
    <name type="scientific">Candidatus Roizmanbacteria bacterium CG11_big_fil_rev_8_21_14_0_20_37_16</name>
    <dbReference type="NCBI Taxonomy" id="1974857"/>
    <lineage>
        <taxon>Bacteria</taxon>
        <taxon>Candidatus Roizmaniibacteriota</taxon>
    </lineage>
</organism>
<dbReference type="GO" id="GO:0016301">
    <property type="term" value="F:kinase activity"/>
    <property type="evidence" value="ECO:0007669"/>
    <property type="project" value="InterPro"/>
</dbReference>
<dbReference type="InterPro" id="IPR036597">
    <property type="entry name" value="Fido-like_dom_sf"/>
</dbReference>
<reference evidence="2 3" key="1">
    <citation type="submission" date="2017-09" db="EMBL/GenBank/DDBJ databases">
        <title>Depth-based differentiation of microbial function through sediment-hosted aquifers and enrichment of novel symbionts in the deep terrestrial subsurface.</title>
        <authorList>
            <person name="Probst A.J."/>
            <person name="Ladd B."/>
            <person name="Jarett J.K."/>
            <person name="Geller-Mcgrath D.E."/>
            <person name="Sieber C.M."/>
            <person name="Emerson J.B."/>
            <person name="Anantharaman K."/>
            <person name="Thomas B.C."/>
            <person name="Malmstrom R."/>
            <person name="Stieglmeier M."/>
            <person name="Klingl A."/>
            <person name="Woyke T."/>
            <person name="Ryan C.M."/>
            <person name="Banfield J.F."/>
        </authorList>
    </citation>
    <scope>NUCLEOTIDE SEQUENCE [LARGE SCALE GENOMIC DNA]</scope>
    <source>
        <strain evidence="2">CG11_big_fil_rev_8_21_14_0_20_37_16</strain>
    </source>
</reference>
<dbReference type="Gene3D" id="1.20.120.1870">
    <property type="entry name" value="Fic/DOC protein, Fido domain"/>
    <property type="match status" value="1"/>
</dbReference>
<dbReference type="Proteomes" id="UP000229497">
    <property type="component" value="Unassembled WGS sequence"/>
</dbReference>
<feature type="domain" description="Fido" evidence="1">
    <location>
        <begin position="8"/>
        <end position="126"/>
    </location>
</feature>
<dbReference type="SUPFAM" id="SSF140931">
    <property type="entry name" value="Fic-like"/>
    <property type="match status" value="1"/>
</dbReference>
<dbReference type="Pfam" id="PF02661">
    <property type="entry name" value="Fic"/>
    <property type="match status" value="1"/>
</dbReference>
<dbReference type="EMBL" id="PCVK01000016">
    <property type="protein sequence ID" value="PIQ71964.1"/>
    <property type="molecule type" value="Genomic_DNA"/>
</dbReference>
<evidence type="ECO:0000313" key="3">
    <source>
        <dbReference type="Proteomes" id="UP000229497"/>
    </source>
</evidence>
<evidence type="ECO:0000313" key="2">
    <source>
        <dbReference type="EMBL" id="PIQ71964.1"/>
    </source>
</evidence>
<name>A0A2H0KNJ3_9BACT</name>
<dbReference type="NCBIfam" id="TIGR01550">
    <property type="entry name" value="DOC_P1"/>
    <property type="match status" value="1"/>
</dbReference>
<dbReference type="PANTHER" id="PTHR39426:SF1">
    <property type="entry name" value="HOMOLOGY TO DEATH-ON-CURING PROTEIN OF PHAGE P1"/>
    <property type="match status" value="1"/>
</dbReference>
<dbReference type="PIRSF" id="PIRSF018297">
    <property type="entry name" value="Doc"/>
    <property type="match status" value="1"/>
</dbReference>
<evidence type="ECO:0000259" key="1">
    <source>
        <dbReference type="PROSITE" id="PS51459"/>
    </source>
</evidence>
<dbReference type="PROSITE" id="PS51459">
    <property type="entry name" value="FIDO"/>
    <property type="match status" value="1"/>
</dbReference>
<comment type="caution">
    <text evidence="2">The sequence shown here is derived from an EMBL/GenBank/DDBJ whole genome shotgun (WGS) entry which is preliminary data.</text>
</comment>
<dbReference type="InterPro" id="IPR053737">
    <property type="entry name" value="Type_II_TA_Toxin"/>
</dbReference>
<proteinExistence type="predicted"/>
<sequence>MSELTVYPDVSDVILIHTEMIELFGGRDGVRDYFLLDSALERPKATFGGEDLYPRIFGKAAALIQSLILNHPFDDGNKRTAITTCALFLHLNGYKVNLPTKESMTFTLHIDNHSLTLEQIAVWLEKQTKQERKKTA</sequence>
<protein>
    <submittedName>
        <fullName evidence="2">Type II toxin-antitoxin system death-on-curing family toxin</fullName>
    </submittedName>
</protein>
<accession>A0A2H0KNJ3</accession>
<dbReference type="PANTHER" id="PTHR39426">
    <property type="entry name" value="HOMOLOGY TO DEATH-ON-CURING PROTEIN OF PHAGE P1"/>
    <property type="match status" value="1"/>
</dbReference>
<gene>
    <name evidence="2" type="ORF">COV87_00435</name>
</gene>